<evidence type="ECO:0000313" key="4">
    <source>
        <dbReference type="EMBL" id="GLY57235.1"/>
    </source>
</evidence>
<keyword evidence="6" id="KW-1185">Reference proteome</keyword>
<dbReference type="PANTHER" id="PTHR11461:SF211">
    <property type="entry name" value="GH10112P-RELATED"/>
    <property type="match status" value="1"/>
</dbReference>
<evidence type="ECO:0000256" key="2">
    <source>
        <dbReference type="SAM" id="SignalP"/>
    </source>
</evidence>
<dbReference type="InterPro" id="IPR000215">
    <property type="entry name" value="Serpin_fam"/>
</dbReference>
<keyword evidence="2" id="KW-0732">Signal</keyword>
<dbReference type="InterPro" id="IPR006311">
    <property type="entry name" value="TAT_signal"/>
</dbReference>
<dbReference type="SUPFAM" id="SSF56574">
    <property type="entry name" value="Serpins"/>
    <property type="match status" value="1"/>
</dbReference>
<keyword evidence="4" id="KW-0646">Protease inhibitor</keyword>
<dbReference type="PROSITE" id="PS51318">
    <property type="entry name" value="TAT"/>
    <property type="match status" value="1"/>
</dbReference>
<dbReference type="Proteomes" id="UP001165168">
    <property type="component" value="Unassembled WGS sequence"/>
</dbReference>
<dbReference type="InterPro" id="IPR042178">
    <property type="entry name" value="Serpin_sf_1"/>
</dbReference>
<gene>
    <name evidence="4" type="ORF">Ccel01_18370</name>
    <name evidence="5" type="ORF">FOG94_01510</name>
</gene>
<dbReference type="Gene3D" id="3.30.497.10">
    <property type="entry name" value="Antithrombin, subunit I, domain 2"/>
    <property type="match status" value="1"/>
</dbReference>
<dbReference type="Gene3D" id="2.30.39.10">
    <property type="entry name" value="Alpha-1-antitrypsin, domain 1"/>
    <property type="match status" value="1"/>
</dbReference>
<dbReference type="Pfam" id="PF00079">
    <property type="entry name" value="Serpin"/>
    <property type="match status" value="1"/>
</dbReference>
<dbReference type="InterPro" id="IPR023796">
    <property type="entry name" value="Serpin_dom"/>
</dbReference>
<organism evidence="4 7">
    <name type="scientific">Cellulosimicrobium cellulans</name>
    <name type="common">Arthrobacter luteus</name>
    <dbReference type="NCBI Taxonomy" id="1710"/>
    <lineage>
        <taxon>Bacteria</taxon>
        <taxon>Bacillati</taxon>
        <taxon>Actinomycetota</taxon>
        <taxon>Actinomycetes</taxon>
        <taxon>Micrococcales</taxon>
        <taxon>Promicromonosporaceae</taxon>
        <taxon>Cellulosimicrobium</taxon>
    </lineage>
</organism>
<evidence type="ECO:0000256" key="1">
    <source>
        <dbReference type="RuleBase" id="RU000411"/>
    </source>
</evidence>
<evidence type="ECO:0000313" key="7">
    <source>
        <dbReference type="Proteomes" id="UP001165168"/>
    </source>
</evidence>
<dbReference type="RefSeq" id="WP_085387058.1">
    <property type="nucleotide sequence ID" value="NZ_BSTG01000002.1"/>
</dbReference>
<reference evidence="5 6" key="1">
    <citation type="submission" date="2019-07" db="EMBL/GenBank/DDBJ databases">
        <title>Complete Genome Sequence and Methylome Analysis of Arthrobacter luteus NEB113.</title>
        <authorList>
            <person name="Fomenkov A."/>
            <person name="Anton B.P."/>
            <person name="Vincze T."/>
            <person name="Roberts R.J."/>
        </authorList>
    </citation>
    <scope>NUCLEOTIDE SEQUENCE [LARGE SCALE GENOMIC DNA]</scope>
    <source>
        <strain evidence="5 6">NEB113</strain>
    </source>
</reference>
<feature type="chain" id="PRO_5043876407" evidence="2">
    <location>
        <begin position="36"/>
        <end position="443"/>
    </location>
</feature>
<evidence type="ECO:0000313" key="6">
    <source>
        <dbReference type="Proteomes" id="UP000319068"/>
    </source>
</evidence>
<keyword evidence="4" id="KW-0722">Serine protease inhibitor</keyword>
<dbReference type="PANTHER" id="PTHR11461">
    <property type="entry name" value="SERINE PROTEASE INHIBITOR, SERPIN"/>
    <property type="match status" value="1"/>
</dbReference>
<accession>A0AAV5P5G8</accession>
<dbReference type="InterPro" id="IPR042185">
    <property type="entry name" value="Serpin_sf_2"/>
</dbReference>
<evidence type="ECO:0000259" key="3">
    <source>
        <dbReference type="SMART" id="SM00093"/>
    </source>
</evidence>
<dbReference type="Proteomes" id="UP000319068">
    <property type="component" value="Chromosome"/>
</dbReference>
<reference evidence="4" key="2">
    <citation type="submission" date="2023-03" db="EMBL/GenBank/DDBJ databases">
        <title>Cellulosimicrobium cellulans NBRC 103059.</title>
        <authorList>
            <person name="Ichikawa N."/>
            <person name="Sato H."/>
            <person name="Tonouchi N."/>
        </authorList>
    </citation>
    <scope>NUCLEOTIDE SEQUENCE</scope>
    <source>
        <strain evidence="4">NBRC 103059</strain>
    </source>
</reference>
<dbReference type="EMBL" id="CP041694">
    <property type="protein sequence ID" value="QDP74005.1"/>
    <property type="molecule type" value="Genomic_DNA"/>
</dbReference>
<comment type="similarity">
    <text evidence="1">Belongs to the serpin family.</text>
</comment>
<dbReference type="EMBL" id="BSTG01000002">
    <property type="protein sequence ID" value="GLY57235.1"/>
    <property type="molecule type" value="Genomic_DNA"/>
</dbReference>
<name>A0AAV5P5G8_CELCE</name>
<dbReference type="GO" id="GO:0005615">
    <property type="term" value="C:extracellular space"/>
    <property type="evidence" value="ECO:0007669"/>
    <property type="project" value="InterPro"/>
</dbReference>
<dbReference type="InterPro" id="IPR036186">
    <property type="entry name" value="Serpin_sf"/>
</dbReference>
<feature type="signal peptide" evidence="2">
    <location>
        <begin position="1"/>
        <end position="35"/>
    </location>
</feature>
<dbReference type="AlphaFoldDB" id="A0AAV5P5G8"/>
<dbReference type="GO" id="GO:0004867">
    <property type="term" value="F:serine-type endopeptidase inhibitor activity"/>
    <property type="evidence" value="ECO:0007669"/>
    <property type="project" value="UniProtKB-KW"/>
</dbReference>
<feature type="domain" description="Serpin" evidence="3">
    <location>
        <begin position="76"/>
        <end position="441"/>
    </location>
</feature>
<proteinExistence type="inferred from homology"/>
<protein>
    <submittedName>
        <fullName evidence="4">Serine protease inhibitor</fullName>
    </submittedName>
    <submittedName>
        <fullName evidence="5">Serpin family protein</fullName>
    </submittedName>
</protein>
<evidence type="ECO:0000313" key="5">
    <source>
        <dbReference type="EMBL" id="QDP74005.1"/>
    </source>
</evidence>
<dbReference type="SMART" id="SM00093">
    <property type="entry name" value="SERPIN"/>
    <property type="match status" value="1"/>
</dbReference>
<sequence>MTTTTAGPHREPSPPRRTLTALATTAALAALTACAGGAPAGPGLPVATADTARDVVRVADAGATPRVVDATERLGLTMLAAAPPEGNVVVSPASAVVALSMLAEGARGDIALALDDALGASGQERTDAVNALLASLEAYDGDPAQVRADDLPEKPLVHVANQIVLDDEAEVHEPYLESLAAGYGAGVLHTDLGTSSGIVPLSEWLRFHTGGLIEESAIEPDIYLRLVLQNAVLFAARWKAPFDVSDTAPSPFTLRGGDTVDVESLRLTETWAYAEDDGWRAVRLPYVEGFHADVVLPPEGVDPASVAPEQLLALREALAAAPGQTVALTLPTLDVPADDPLDFRPALSAAGLGGLLDSVTPPNLRGISDDKLYVSQAWQQALLQVDAEGTVAAAVTEIGVAEDAASGVAESISFRVDRPYVFSVSADDTGWPLFTAAIRDPRH</sequence>